<organism evidence="2 3">
    <name type="scientific">Stylosanthes scabra</name>
    <dbReference type="NCBI Taxonomy" id="79078"/>
    <lineage>
        <taxon>Eukaryota</taxon>
        <taxon>Viridiplantae</taxon>
        <taxon>Streptophyta</taxon>
        <taxon>Embryophyta</taxon>
        <taxon>Tracheophyta</taxon>
        <taxon>Spermatophyta</taxon>
        <taxon>Magnoliopsida</taxon>
        <taxon>eudicotyledons</taxon>
        <taxon>Gunneridae</taxon>
        <taxon>Pentapetalae</taxon>
        <taxon>rosids</taxon>
        <taxon>fabids</taxon>
        <taxon>Fabales</taxon>
        <taxon>Fabaceae</taxon>
        <taxon>Papilionoideae</taxon>
        <taxon>50 kb inversion clade</taxon>
        <taxon>dalbergioids sensu lato</taxon>
        <taxon>Dalbergieae</taxon>
        <taxon>Pterocarpus clade</taxon>
        <taxon>Stylosanthes</taxon>
    </lineage>
</organism>
<evidence type="ECO:0000313" key="2">
    <source>
        <dbReference type="EMBL" id="MED6107067.1"/>
    </source>
</evidence>
<dbReference type="EMBL" id="JASCZI010000025">
    <property type="protein sequence ID" value="MED6107067.1"/>
    <property type="molecule type" value="Genomic_DNA"/>
</dbReference>
<evidence type="ECO:0000256" key="1">
    <source>
        <dbReference type="SAM" id="MobiDB-lite"/>
    </source>
</evidence>
<gene>
    <name evidence="2" type="ORF">PIB30_010513</name>
</gene>
<accession>A0ABU6Q6B2</accession>
<protein>
    <submittedName>
        <fullName evidence="2">Uncharacterized protein</fullName>
    </submittedName>
</protein>
<feature type="region of interest" description="Disordered" evidence="1">
    <location>
        <begin position="1"/>
        <end position="37"/>
    </location>
</feature>
<sequence>MAPRGRSRKQLREDDRDEQPGGVGPDAQAAPVSQEGEDLHRLNRKWHIAGALRERILLPRRCQFLMPVPERLMTYLDEAGFGHACQLRDFVFDAPLLSALWSVGGQRPIRFSSRGVSAPSRCRMWHITWGSALTGVP</sequence>
<evidence type="ECO:0000313" key="3">
    <source>
        <dbReference type="Proteomes" id="UP001341840"/>
    </source>
</evidence>
<name>A0ABU6Q6B2_9FABA</name>
<keyword evidence="3" id="KW-1185">Reference proteome</keyword>
<dbReference type="Proteomes" id="UP001341840">
    <property type="component" value="Unassembled WGS sequence"/>
</dbReference>
<proteinExistence type="predicted"/>
<reference evidence="2 3" key="1">
    <citation type="journal article" date="2023" name="Plants (Basel)">
        <title>Bridging the Gap: Combining Genomics and Transcriptomics Approaches to Understand Stylosanthes scabra, an Orphan Legume from the Brazilian Caatinga.</title>
        <authorList>
            <person name="Ferreira-Neto J.R.C."/>
            <person name="da Silva M.D."/>
            <person name="Binneck E."/>
            <person name="de Melo N.F."/>
            <person name="da Silva R.H."/>
            <person name="de Melo A.L.T.M."/>
            <person name="Pandolfi V."/>
            <person name="Bustamante F.O."/>
            <person name="Brasileiro-Vidal A.C."/>
            <person name="Benko-Iseppon A.M."/>
        </authorList>
    </citation>
    <scope>NUCLEOTIDE SEQUENCE [LARGE SCALE GENOMIC DNA]</scope>
    <source>
        <tissue evidence="2">Leaves</tissue>
    </source>
</reference>
<comment type="caution">
    <text evidence="2">The sequence shown here is derived from an EMBL/GenBank/DDBJ whole genome shotgun (WGS) entry which is preliminary data.</text>
</comment>